<gene>
    <name evidence="2" type="ORF">P691DRAFT_759015</name>
</gene>
<evidence type="ECO:0000313" key="2">
    <source>
        <dbReference type="EMBL" id="KAF9449479.1"/>
    </source>
</evidence>
<organism evidence="2 3">
    <name type="scientific">Macrolepiota fuliginosa MF-IS2</name>
    <dbReference type="NCBI Taxonomy" id="1400762"/>
    <lineage>
        <taxon>Eukaryota</taxon>
        <taxon>Fungi</taxon>
        <taxon>Dikarya</taxon>
        <taxon>Basidiomycota</taxon>
        <taxon>Agaricomycotina</taxon>
        <taxon>Agaricomycetes</taxon>
        <taxon>Agaricomycetidae</taxon>
        <taxon>Agaricales</taxon>
        <taxon>Agaricineae</taxon>
        <taxon>Agaricaceae</taxon>
        <taxon>Macrolepiota</taxon>
    </lineage>
</organism>
<protein>
    <submittedName>
        <fullName evidence="2">Uncharacterized protein</fullName>
    </submittedName>
</protein>
<accession>A0A9P5XED3</accession>
<feature type="compositionally biased region" description="Polar residues" evidence="1">
    <location>
        <begin position="8"/>
        <end position="17"/>
    </location>
</feature>
<evidence type="ECO:0000256" key="1">
    <source>
        <dbReference type="SAM" id="MobiDB-lite"/>
    </source>
</evidence>
<comment type="caution">
    <text evidence="2">The sequence shown here is derived from an EMBL/GenBank/DDBJ whole genome shotgun (WGS) entry which is preliminary data.</text>
</comment>
<feature type="compositionally biased region" description="Acidic residues" evidence="1">
    <location>
        <begin position="190"/>
        <end position="247"/>
    </location>
</feature>
<name>A0A9P5XED3_9AGAR</name>
<feature type="compositionally biased region" description="Basic and acidic residues" evidence="1">
    <location>
        <begin position="172"/>
        <end position="183"/>
    </location>
</feature>
<dbReference type="InterPro" id="IPR053729">
    <property type="entry name" value="MAD2L1BP_domain_sf"/>
</dbReference>
<dbReference type="Proteomes" id="UP000807342">
    <property type="component" value="Unassembled WGS sequence"/>
</dbReference>
<dbReference type="OrthoDB" id="2387165at2759"/>
<dbReference type="Gene3D" id="3.30.900.20">
    <property type="match status" value="1"/>
</dbReference>
<evidence type="ECO:0000313" key="3">
    <source>
        <dbReference type="Proteomes" id="UP000807342"/>
    </source>
</evidence>
<reference evidence="2" key="1">
    <citation type="submission" date="2020-11" db="EMBL/GenBank/DDBJ databases">
        <authorList>
            <consortium name="DOE Joint Genome Institute"/>
            <person name="Ahrendt S."/>
            <person name="Riley R."/>
            <person name="Andreopoulos W."/>
            <person name="Labutti K."/>
            <person name="Pangilinan J."/>
            <person name="Ruiz-Duenas F.J."/>
            <person name="Barrasa J.M."/>
            <person name="Sanchez-Garcia M."/>
            <person name="Camarero S."/>
            <person name="Miyauchi S."/>
            <person name="Serrano A."/>
            <person name="Linde D."/>
            <person name="Babiker R."/>
            <person name="Drula E."/>
            <person name="Ayuso-Fernandez I."/>
            <person name="Pacheco R."/>
            <person name="Padilla G."/>
            <person name="Ferreira P."/>
            <person name="Barriuso J."/>
            <person name="Kellner H."/>
            <person name="Castanera R."/>
            <person name="Alfaro M."/>
            <person name="Ramirez L."/>
            <person name="Pisabarro A.G."/>
            <person name="Kuo A."/>
            <person name="Tritt A."/>
            <person name="Lipzen A."/>
            <person name="He G."/>
            <person name="Yan M."/>
            <person name="Ng V."/>
            <person name="Cullen D."/>
            <person name="Martin F."/>
            <person name="Rosso M.-N."/>
            <person name="Henrissat B."/>
            <person name="Hibbett D."/>
            <person name="Martinez A.T."/>
            <person name="Grigoriev I.V."/>
        </authorList>
    </citation>
    <scope>NUCLEOTIDE SEQUENCE</scope>
    <source>
        <strain evidence="2">MF-IS2</strain>
    </source>
</reference>
<keyword evidence="3" id="KW-1185">Reference proteome</keyword>
<sequence length="402" mass="43514">MALISFSEPPSSQGHPTDSSRETPPKTKENVQPDVSNQAPQATSKLPVVALDVDVLTDTIAARLATSLLGHVLFLKNQIPLPIVQLARMSSKKNNTKAAKLKADLLSSYDILASHLVTTFSALSTALAKSASSEVGATGRIYLAILVGPSLGTAKSRVFYGVDQFAIHVWGKRGDPTDGDRSGEGGSGDELPDDSDTEGETESETESEGAESSNGDDAECSSEGEAEDEDEDQSTDEERADGDGNTDEDVKQENANNYSPPAPSIHKSFAEEQRFLQTADRLFSRTLASADADGHAISNEMPPSQTHILIRAPRRFVHPAWIPRQNVTKQMEAGLTDFLEESWPSASKDNRPLKKKKPVEGVWLTARNGLGSPTQDEASPDHDDNEMIWWSWDGKLVGFADW</sequence>
<feature type="compositionally biased region" description="Basic and acidic residues" evidence="1">
    <location>
        <begin position="18"/>
        <end position="31"/>
    </location>
</feature>
<feature type="region of interest" description="Disordered" evidence="1">
    <location>
        <begin position="1"/>
        <end position="40"/>
    </location>
</feature>
<feature type="region of interest" description="Disordered" evidence="1">
    <location>
        <begin position="170"/>
        <end position="265"/>
    </location>
</feature>
<proteinExistence type="predicted"/>
<dbReference type="AlphaFoldDB" id="A0A9P5XED3"/>
<feature type="region of interest" description="Disordered" evidence="1">
    <location>
        <begin position="365"/>
        <end position="385"/>
    </location>
</feature>
<dbReference type="EMBL" id="MU151129">
    <property type="protein sequence ID" value="KAF9449479.1"/>
    <property type="molecule type" value="Genomic_DNA"/>
</dbReference>